<sequence>MIAGEVRHREEEGVTANSMRLISTSRGSPRRQLHEWRRNWREKSGSGEAQQECYSKKSEKGTHGGGVLLRSSSAGRIWRRRSTPAAAGWSSAKASAAAAGGAARAGAGLLAICDVVLPCRPLRPRCVRRLPPKVDGEHTWETVGLLLSGDVAFFSSGPAVEQEAGASVGVGVEVLGKWRVLEEDVVFVERVGGKEKEQ</sequence>
<reference evidence="2" key="1">
    <citation type="submission" date="2020-10" db="EMBL/GenBank/DDBJ databases">
        <authorList>
            <person name="Han B."/>
            <person name="Lu T."/>
            <person name="Zhao Q."/>
            <person name="Huang X."/>
            <person name="Zhao Y."/>
        </authorList>
    </citation>
    <scope>NUCLEOTIDE SEQUENCE</scope>
</reference>
<feature type="region of interest" description="Disordered" evidence="1">
    <location>
        <begin position="23"/>
        <end position="68"/>
    </location>
</feature>
<organism evidence="2 3">
    <name type="scientific">Miscanthus lutarioriparius</name>
    <dbReference type="NCBI Taxonomy" id="422564"/>
    <lineage>
        <taxon>Eukaryota</taxon>
        <taxon>Viridiplantae</taxon>
        <taxon>Streptophyta</taxon>
        <taxon>Embryophyta</taxon>
        <taxon>Tracheophyta</taxon>
        <taxon>Spermatophyta</taxon>
        <taxon>Magnoliopsida</taxon>
        <taxon>Liliopsida</taxon>
        <taxon>Poales</taxon>
        <taxon>Poaceae</taxon>
        <taxon>PACMAD clade</taxon>
        <taxon>Panicoideae</taxon>
        <taxon>Andropogonodae</taxon>
        <taxon>Andropogoneae</taxon>
        <taxon>Saccharinae</taxon>
        <taxon>Miscanthus</taxon>
    </lineage>
</organism>
<protein>
    <submittedName>
        <fullName evidence="2">Uncharacterized protein</fullName>
    </submittedName>
</protein>
<dbReference type="EMBL" id="CAJGYO010000019">
    <property type="protein sequence ID" value="CAD6339932.1"/>
    <property type="molecule type" value="Genomic_DNA"/>
</dbReference>
<proteinExistence type="predicted"/>
<feature type="compositionally biased region" description="Basic and acidic residues" evidence="1">
    <location>
        <begin position="32"/>
        <end position="45"/>
    </location>
</feature>
<evidence type="ECO:0000313" key="3">
    <source>
        <dbReference type="Proteomes" id="UP000604825"/>
    </source>
</evidence>
<keyword evidence="3" id="KW-1185">Reference proteome</keyword>
<evidence type="ECO:0000256" key="1">
    <source>
        <dbReference type="SAM" id="MobiDB-lite"/>
    </source>
</evidence>
<name>A0A811SET2_9POAL</name>
<accession>A0A811SET2</accession>
<dbReference type="Proteomes" id="UP000604825">
    <property type="component" value="Unassembled WGS sequence"/>
</dbReference>
<gene>
    <name evidence="2" type="ORF">NCGR_LOCUS64030</name>
</gene>
<evidence type="ECO:0000313" key="2">
    <source>
        <dbReference type="EMBL" id="CAD6339932.1"/>
    </source>
</evidence>
<dbReference type="AlphaFoldDB" id="A0A811SET2"/>
<comment type="caution">
    <text evidence="2">The sequence shown here is derived from an EMBL/GenBank/DDBJ whole genome shotgun (WGS) entry which is preliminary data.</text>
</comment>